<gene>
    <name evidence="2" type="primary">LOC111123758</name>
</gene>
<dbReference type="RefSeq" id="XP_022322029.1">
    <property type="nucleotide sequence ID" value="XM_022466321.1"/>
</dbReference>
<dbReference type="KEGG" id="cvn:111123758"/>
<dbReference type="OrthoDB" id="413313at2759"/>
<dbReference type="PANTHER" id="PTHR10974:SF1">
    <property type="entry name" value="FI08016P-RELATED"/>
    <property type="match status" value="1"/>
</dbReference>
<dbReference type="InterPro" id="IPR017850">
    <property type="entry name" value="Alkaline_phosphatase_core_sf"/>
</dbReference>
<dbReference type="PANTHER" id="PTHR10974">
    <property type="entry name" value="FI08016P-RELATED"/>
    <property type="match status" value="1"/>
</dbReference>
<dbReference type="Gene3D" id="3.40.720.10">
    <property type="entry name" value="Alkaline Phosphatase, subunit A"/>
    <property type="match status" value="1"/>
</dbReference>
<sequence length="634" mass="73846">MIKTSAEIDRYGKVLQHNSMLGTFCFITFIYQDGLSKVNWDTLTIADYHQSEWSRRHDIMYLIDTPGCKIPNYDAFDLSIRKRILPGKFLNCKTDLAFIKLIRTCFQIDWRKVNGSEYKNSFSFCRIHTIYRPRSGQHHNYFQYINGTVLNKKPVCVKSDMVRVQCFDKKNASIYTNFFWIYQKNETLEAECDERFKKRKENPNITETLSVLLLGVDSTSRLNSHRFLVKTRQALLQNFFSVEMLGQNIVGSDTFNNLVPMLAGKSKNELKKDGKFSNTPMDNFDFIWKDYEKNGFRTLFAEDSAWIALFDYLKPGFRTFPTHFFNRPWSVAWESVKGKCKHGWSEPAAILEYLTKFVSVYKAKPYFAFTFLTTLTHDEQEYAAELDEIVSKFFVLAYKGNAFNNTIVFFFGDHGMRYGAARSTDIGTYEAQSPMMFIIVPKWFSEKYKTIMRNLRKNARKLTTMYDVHETLLNILNFNGRVIEYNSTRRGESLFSDVSDTRNCSDVGSSDSMCTCSQYTKVHNQSEILATQNLSLKIVSEINALLKNHKTLCAQLSLYKTVSIYRAVSVKKLLSYKITLQTLPGKGLFEAPVFHDLLRDEYRVGQILRVNRYGDQSKCIDDYILRNYCFCKEQ</sequence>
<keyword evidence="1" id="KW-1185">Reference proteome</keyword>
<dbReference type="Proteomes" id="UP000694844">
    <property type="component" value="Chromosome 3"/>
</dbReference>
<dbReference type="FunFam" id="3.40.720.10:FF:000017">
    <property type="entry name" value="Predicted protein"/>
    <property type="match status" value="1"/>
</dbReference>
<name>A0A8B8D3C9_CRAVI</name>
<dbReference type="AlphaFoldDB" id="A0A8B8D3C9"/>
<dbReference type="Pfam" id="PF02995">
    <property type="entry name" value="DUF229"/>
    <property type="match status" value="1"/>
</dbReference>
<proteinExistence type="predicted"/>
<dbReference type="GO" id="GO:0005615">
    <property type="term" value="C:extracellular space"/>
    <property type="evidence" value="ECO:0007669"/>
    <property type="project" value="TreeGrafter"/>
</dbReference>
<reference evidence="2" key="1">
    <citation type="submission" date="2025-08" db="UniProtKB">
        <authorList>
            <consortium name="RefSeq"/>
        </authorList>
    </citation>
    <scope>IDENTIFICATION</scope>
    <source>
        <tissue evidence="2">Whole sample</tissue>
    </source>
</reference>
<dbReference type="SUPFAM" id="SSF53649">
    <property type="entry name" value="Alkaline phosphatase-like"/>
    <property type="match status" value="1"/>
</dbReference>
<accession>A0A8B8D3C9</accession>
<dbReference type="GeneID" id="111123758"/>
<organism evidence="1 2">
    <name type="scientific">Crassostrea virginica</name>
    <name type="common">Eastern oyster</name>
    <dbReference type="NCBI Taxonomy" id="6565"/>
    <lineage>
        <taxon>Eukaryota</taxon>
        <taxon>Metazoa</taxon>
        <taxon>Spiralia</taxon>
        <taxon>Lophotrochozoa</taxon>
        <taxon>Mollusca</taxon>
        <taxon>Bivalvia</taxon>
        <taxon>Autobranchia</taxon>
        <taxon>Pteriomorphia</taxon>
        <taxon>Ostreida</taxon>
        <taxon>Ostreoidea</taxon>
        <taxon>Ostreidae</taxon>
        <taxon>Crassostrea</taxon>
    </lineage>
</organism>
<protein>
    <submittedName>
        <fullName evidence="2">Uncharacterized protein LOC111123758</fullName>
    </submittedName>
</protein>
<dbReference type="InterPro" id="IPR004245">
    <property type="entry name" value="DUF229"/>
</dbReference>
<dbReference type="CDD" id="cd16021">
    <property type="entry name" value="ALP_like"/>
    <property type="match status" value="1"/>
</dbReference>
<evidence type="ECO:0000313" key="1">
    <source>
        <dbReference type="Proteomes" id="UP000694844"/>
    </source>
</evidence>
<evidence type="ECO:0000313" key="2">
    <source>
        <dbReference type="RefSeq" id="XP_022322029.1"/>
    </source>
</evidence>